<dbReference type="SMR" id="S3BV84"/>
<dbReference type="SUPFAM" id="SSF49503">
    <property type="entry name" value="Cupredoxins"/>
    <property type="match status" value="3"/>
</dbReference>
<dbReference type="Proteomes" id="UP000016923">
    <property type="component" value="Unassembled WGS sequence"/>
</dbReference>
<evidence type="ECO:0000256" key="10">
    <source>
        <dbReference type="SAM" id="MobiDB-lite"/>
    </source>
</evidence>
<dbReference type="InterPro" id="IPR011707">
    <property type="entry name" value="Cu-oxidase-like_N"/>
</dbReference>
<evidence type="ECO:0000256" key="6">
    <source>
        <dbReference type="ARBA" id="ARBA00023002"/>
    </source>
</evidence>
<evidence type="ECO:0000256" key="8">
    <source>
        <dbReference type="ARBA" id="ARBA00023180"/>
    </source>
</evidence>
<evidence type="ECO:0000256" key="5">
    <source>
        <dbReference type="ARBA" id="ARBA00022723"/>
    </source>
</evidence>
<dbReference type="eggNOG" id="KOG1263">
    <property type="taxonomic scope" value="Eukaryota"/>
</dbReference>
<dbReference type="Pfam" id="PF07732">
    <property type="entry name" value="Cu-oxidase_3"/>
    <property type="match status" value="1"/>
</dbReference>
<feature type="compositionally biased region" description="Low complexity" evidence="10">
    <location>
        <begin position="47"/>
        <end position="60"/>
    </location>
</feature>
<dbReference type="InterPro" id="IPR002355">
    <property type="entry name" value="Cu_oxidase_Cu_BS"/>
</dbReference>
<sequence length="643" mass="68371">MPQFAPLRALGLVLLLAQLAQLAVANPVAVAPFGKFEKYYGRTARYGRSTGRNTGRSTEGSTGGSCRLARRTSCNTASDRQCWSDGFDINTDYEQHTPTTGVTRTYTLTLTEVDNWVGGDGGTKATAMLINGGFPGPTISADWGDQIQVTVINNLVTNGTSIHWHGIRQLNSNNMDGTSGITECPLPPNGGTRTYTFLATQYGSSWYHSHFSSQYGNGVLGSMVIRGPTSANYDIDLGPLAISDWYYGATDTIIARINDPSNPFIDGAPGAAPLSDNLLFNGVNVAPSGSGAGSYLTLNFTQGKSHLLRLINPSVENSYTVSLVGHNMTIVSTDFVPVQPVTVPSIYLAIGQRYDVVINATAAPSTYWLNVTMPTGPCGQSNNPYPAAIVRYSNTNTTGLPTDPGTAPPDPSCADPDSSFFSPIVSRSASDATSFAPTGNQTLTTSLITSRDNVSRVFWPVNNTPMNVSWSQPTLQFVQGGTTDSMPAAENAISISSAGTTTYWLLQNNSSIPHPIHLHGHDVLVLGASPAIADPLSPGYTLRAYDAASDAATLNGNNPTRRDTTMLPAWGWLVVAFETNNPGAWLFHCHVAWHVSQGLSVQFLEQLDAIPGAVDLSSIGSQCDSWSAYYPSGDPFTQGDSGI</sequence>
<proteinExistence type="inferred from homology"/>
<name>S3BV84_OPHP1</name>
<evidence type="ECO:0000256" key="1">
    <source>
        <dbReference type="ARBA" id="ARBA00000349"/>
    </source>
</evidence>
<keyword evidence="6" id="KW-0560">Oxidoreductase</keyword>
<evidence type="ECO:0000256" key="2">
    <source>
        <dbReference type="ARBA" id="ARBA00001935"/>
    </source>
</evidence>
<dbReference type="GO" id="GO:0046274">
    <property type="term" value="P:lignin catabolic process"/>
    <property type="evidence" value="ECO:0007669"/>
    <property type="project" value="UniProtKB-KW"/>
</dbReference>
<dbReference type="Pfam" id="PF07731">
    <property type="entry name" value="Cu-oxidase_2"/>
    <property type="match status" value="1"/>
</dbReference>
<evidence type="ECO:0000256" key="7">
    <source>
        <dbReference type="ARBA" id="ARBA00023008"/>
    </source>
</evidence>
<dbReference type="InterPro" id="IPR033138">
    <property type="entry name" value="Cu_oxidase_CS"/>
</dbReference>
<dbReference type="FunFam" id="2.60.40.420:FF:000021">
    <property type="entry name" value="Extracellular dihydrogeodin oxidase/laccase"/>
    <property type="match status" value="1"/>
</dbReference>
<feature type="domain" description="Plastocyanin-like" evidence="14">
    <location>
        <begin position="120"/>
        <end position="228"/>
    </location>
</feature>
<evidence type="ECO:0000256" key="9">
    <source>
        <dbReference type="ARBA" id="ARBA00023185"/>
    </source>
</evidence>
<keyword evidence="8" id="KW-0325">Glycoprotein</keyword>
<keyword evidence="5" id="KW-0479">Metal-binding</keyword>
<dbReference type="VEuPathDB" id="FungiDB:F503_03739"/>
<keyword evidence="16" id="KW-1185">Reference proteome</keyword>
<organism evidence="15 16">
    <name type="scientific">Ophiostoma piceae (strain UAMH 11346)</name>
    <name type="common">Sap stain fungus</name>
    <dbReference type="NCBI Taxonomy" id="1262450"/>
    <lineage>
        <taxon>Eukaryota</taxon>
        <taxon>Fungi</taxon>
        <taxon>Dikarya</taxon>
        <taxon>Ascomycota</taxon>
        <taxon>Pezizomycotina</taxon>
        <taxon>Sordariomycetes</taxon>
        <taxon>Sordariomycetidae</taxon>
        <taxon>Ophiostomatales</taxon>
        <taxon>Ophiostomataceae</taxon>
        <taxon>Ophiostoma</taxon>
    </lineage>
</organism>
<dbReference type="InterPro" id="IPR001117">
    <property type="entry name" value="Cu-oxidase_2nd"/>
</dbReference>
<dbReference type="HOGENOM" id="CLU_006504_3_2_1"/>
<evidence type="ECO:0000313" key="16">
    <source>
        <dbReference type="Proteomes" id="UP000016923"/>
    </source>
</evidence>
<comment type="catalytic activity">
    <reaction evidence="1">
        <text>4 hydroquinone + O2 = 4 benzosemiquinone + 2 H2O</text>
        <dbReference type="Rhea" id="RHEA:11276"/>
        <dbReference type="ChEBI" id="CHEBI:15377"/>
        <dbReference type="ChEBI" id="CHEBI:15379"/>
        <dbReference type="ChEBI" id="CHEBI:17594"/>
        <dbReference type="ChEBI" id="CHEBI:17977"/>
        <dbReference type="EC" id="1.10.3.2"/>
    </reaction>
</comment>
<feature type="domain" description="Plastocyanin-like" evidence="12">
    <location>
        <begin position="239"/>
        <end position="394"/>
    </location>
</feature>
<keyword evidence="9" id="KW-0439">Lignin degradation</keyword>
<evidence type="ECO:0000259" key="12">
    <source>
        <dbReference type="Pfam" id="PF00394"/>
    </source>
</evidence>
<dbReference type="EC" id="1.10.3.2" evidence="4"/>
<dbReference type="InterPro" id="IPR011706">
    <property type="entry name" value="Cu-oxidase_C"/>
</dbReference>
<evidence type="ECO:0000256" key="4">
    <source>
        <dbReference type="ARBA" id="ARBA00012297"/>
    </source>
</evidence>
<dbReference type="PANTHER" id="PTHR11709:SF87">
    <property type="entry name" value="LACCASE"/>
    <property type="match status" value="1"/>
</dbReference>
<dbReference type="PANTHER" id="PTHR11709">
    <property type="entry name" value="MULTI-COPPER OXIDASE"/>
    <property type="match status" value="1"/>
</dbReference>
<dbReference type="EMBL" id="KE148157">
    <property type="protein sequence ID" value="EPE05134.1"/>
    <property type="molecule type" value="Genomic_DNA"/>
</dbReference>
<evidence type="ECO:0000256" key="11">
    <source>
        <dbReference type="SAM" id="SignalP"/>
    </source>
</evidence>
<dbReference type="STRING" id="1262450.S3BV84"/>
<dbReference type="Gene3D" id="2.60.40.420">
    <property type="entry name" value="Cupredoxins - blue copper proteins"/>
    <property type="match status" value="3"/>
</dbReference>
<feature type="chain" id="PRO_5004518098" description="laccase" evidence="11">
    <location>
        <begin position="26"/>
        <end position="643"/>
    </location>
</feature>
<evidence type="ECO:0000259" key="13">
    <source>
        <dbReference type="Pfam" id="PF07731"/>
    </source>
</evidence>
<feature type="region of interest" description="Disordered" evidence="10">
    <location>
        <begin position="47"/>
        <end position="70"/>
    </location>
</feature>
<dbReference type="PROSITE" id="PS00080">
    <property type="entry name" value="MULTICOPPER_OXIDASE2"/>
    <property type="match status" value="1"/>
</dbReference>
<dbReference type="GO" id="GO:0052716">
    <property type="term" value="F:hydroquinone:oxygen oxidoreductase activity"/>
    <property type="evidence" value="ECO:0007669"/>
    <property type="project" value="UniProtKB-EC"/>
</dbReference>
<gene>
    <name evidence="15" type="ORF">F503_03739</name>
</gene>
<dbReference type="Pfam" id="PF00394">
    <property type="entry name" value="Cu-oxidase"/>
    <property type="match status" value="1"/>
</dbReference>
<accession>S3BV84</accession>
<evidence type="ECO:0000313" key="15">
    <source>
        <dbReference type="EMBL" id="EPE05134.1"/>
    </source>
</evidence>
<dbReference type="InterPro" id="IPR045087">
    <property type="entry name" value="Cu-oxidase_fam"/>
</dbReference>
<dbReference type="OMA" id="MLPAWGW"/>
<evidence type="ECO:0000259" key="14">
    <source>
        <dbReference type="Pfam" id="PF07732"/>
    </source>
</evidence>
<dbReference type="CDD" id="cd13854">
    <property type="entry name" value="CuRO_1_MaLCC_like"/>
    <property type="match status" value="1"/>
</dbReference>
<dbReference type="PROSITE" id="PS00079">
    <property type="entry name" value="MULTICOPPER_OXIDASE1"/>
    <property type="match status" value="1"/>
</dbReference>
<feature type="signal peptide" evidence="11">
    <location>
        <begin position="1"/>
        <end position="25"/>
    </location>
</feature>
<protein>
    <recommendedName>
        <fullName evidence="4">laccase</fullName>
        <ecNumber evidence="4">1.10.3.2</ecNumber>
    </recommendedName>
</protein>
<evidence type="ECO:0000256" key="3">
    <source>
        <dbReference type="ARBA" id="ARBA00010609"/>
    </source>
</evidence>
<keyword evidence="11" id="KW-0732">Signal</keyword>
<reference evidence="15 16" key="1">
    <citation type="journal article" date="2013" name="BMC Genomics">
        <title>The genome and transcriptome of the pine saprophyte Ophiostoma piceae, and a comparison with the bark beetle-associated pine pathogen Grosmannia clavigera.</title>
        <authorList>
            <person name="Haridas S."/>
            <person name="Wang Y."/>
            <person name="Lim L."/>
            <person name="Massoumi Alamouti S."/>
            <person name="Jackman S."/>
            <person name="Docking R."/>
            <person name="Robertson G."/>
            <person name="Birol I."/>
            <person name="Bohlmann J."/>
            <person name="Breuil C."/>
        </authorList>
    </citation>
    <scope>NUCLEOTIDE SEQUENCE [LARGE SCALE GENOMIC DNA]</scope>
    <source>
        <strain evidence="15 16">UAMH 11346</strain>
    </source>
</reference>
<comment type="similarity">
    <text evidence="3">Belongs to the multicopper oxidase family.</text>
</comment>
<dbReference type="InterPro" id="IPR008972">
    <property type="entry name" value="Cupredoxin"/>
</dbReference>
<dbReference type="GO" id="GO:0005507">
    <property type="term" value="F:copper ion binding"/>
    <property type="evidence" value="ECO:0007669"/>
    <property type="project" value="InterPro"/>
</dbReference>
<dbReference type="AlphaFoldDB" id="S3BV84"/>
<dbReference type="CDD" id="cd13901">
    <property type="entry name" value="CuRO_3_MaLCC_like"/>
    <property type="match status" value="1"/>
</dbReference>
<keyword evidence="7" id="KW-0186">Copper</keyword>
<comment type="cofactor">
    <cofactor evidence="2">
        <name>Cu cation</name>
        <dbReference type="ChEBI" id="CHEBI:23378"/>
    </cofactor>
</comment>
<feature type="domain" description="Plastocyanin-like" evidence="13">
    <location>
        <begin position="469"/>
        <end position="606"/>
    </location>
</feature>
<dbReference type="OrthoDB" id="2121828at2759"/>